<keyword evidence="6" id="KW-0963">Cytoplasm</keyword>
<dbReference type="InterPro" id="IPR029058">
    <property type="entry name" value="AB_hydrolase_fold"/>
</dbReference>
<dbReference type="InterPro" id="IPR045550">
    <property type="entry name" value="AARE_N"/>
</dbReference>
<proteinExistence type="inferred from homology"/>
<name>A0ABC8JHM2_ERUVS</name>
<comment type="catalytic activity">
    <reaction evidence="1">
        <text>Cleavage of an N-acetyl or N-formyl amino acid from the N-terminus of a polypeptide.</text>
        <dbReference type="EC" id="3.4.19.1"/>
    </reaction>
</comment>
<dbReference type="PANTHER" id="PTHR42776">
    <property type="entry name" value="SERINE PEPTIDASE S9 FAMILY MEMBER"/>
    <property type="match status" value="1"/>
</dbReference>
<evidence type="ECO:0000256" key="3">
    <source>
        <dbReference type="ARBA" id="ARBA00010040"/>
    </source>
</evidence>
<keyword evidence="7" id="KW-0378">Hydrolase</keyword>
<dbReference type="SUPFAM" id="SSF82171">
    <property type="entry name" value="DPP6 N-terminal domain-like"/>
    <property type="match status" value="1"/>
</dbReference>
<dbReference type="AlphaFoldDB" id="A0ABC8JHM2"/>
<dbReference type="Gene3D" id="3.40.50.1820">
    <property type="entry name" value="alpha/beta hydrolase"/>
    <property type="match status" value="1"/>
</dbReference>
<organism evidence="10 11">
    <name type="scientific">Eruca vesicaria subsp. sativa</name>
    <name type="common">Garden rocket</name>
    <name type="synonym">Eruca sativa</name>
    <dbReference type="NCBI Taxonomy" id="29727"/>
    <lineage>
        <taxon>Eukaryota</taxon>
        <taxon>Viridiplantae</taxon>
        <taxon>Streptophyta</taxon>
        <taxon>Embryophyta</taxon>
        <taxon>Tracheophyta</taxon>
        <taxon>Spermatophyta</taxon>
        <taxon>Magnoliopsida</taxon>
        <taxon>eudicotyledons</taxon>
        <taxon>Gunneridae</taxon>
        <taxon>Pentapetalae</taxon>
        <taxon>rosids</taxon>
        <taxon>malvids</taxon>
        <taxon>Brassicales</taxon>
        <taxon>Brassicaceae</taxon>
        <taxon>Brassiceae</taxon>
        <taxon>Eruca</taxon>
    </lineage>
</organism>
<keyword evidence="11" id="KW-1185">Reference proteome</keyword>
<dbReference type="EC" id="3.4.19.1" evidence="5"/>
<dbReference type="EMBL" id="CAKOAT010088044">
    <property type="protein sequence ID" value="CAH8319166.1"/>
    <property type="molecule type" value="Genomic_DNA"/>
</dbReference>
<comment type="caution">
    <text evidence="10">The sequence shown here is derived from an EMBL/GenBank/DDBJ whole genome shotgun (WGS) entry which is preliminary data.</text>
</comment>
<dbReference type="SUPFAM" id="SSF53474">
    <property type="entry name" value="alpha/beta-Hydrolases"/>
    <property type="match status" value="1"/>
</dbReference>
<dbReference type="InterPro" id="IPR001375">
    <property type="entry name" value="Peptidase_S9_cat"/>
</dbReference>
<evidence type="ECO:0000259" key="8">
    <source>
        <dbReference type="Pfam" id="PF00326"/>
    </source>
</evidence>
<gene>
    <name evidence="10" type="ORF">ERUC_LOCUS8399</name>
</gene>
<evidence type="ECO:0000256" key="2">
    <source>
        <dbReference type="ARBA" id="ARBA00004496"/>
    </source>
</evidence>
<evidence type="ECO:0000256" key="4">
    <source>
        <dbReference type="ARBA" id="ARBA00011881"/>
    </source>
</evidence>
<evidence type="ECO:0000256" key="1">
    <source>
        <dbReference type="ARBA" id="ARBA00000721"/>
    </source>
</evidence>
<evidence type="ECO:0000256" key="7">
    <source>
        <dbReference type="ARBA" id="ARBA00022801"/>
    </source>
</evidence>
<accession>A0ABC8JHM2</accession>
<evidence type="ECO:0000256" key="6">
    <source>
        <dbReference type="ARBA" id="ARBA00022490"/>
    </source>
</evidence>
<evidence type="ECO:0000256" key="5">
    <source>
        <dbReference type="ARBA" id="ARBA00012917"/>
    </source>
</evidence>
<evidence type="ECO:0000313" key="11">
    <source>
        <dbReference type="Proteomes" id="UP001642260"/>
    </source>
</evidence>
<dbReference type="Proteomes" id="UP001642260">
    <property type="component" value="Unassembled WGS sequence"/>
</dbReference>
<dbReference type="GO" id="GO:0008242">
    <property type="term" value="F:omega peptidase activity"/>
    <property type="evidence" value="ECO:0007669"/>
    <property type="project" value="UniProtKB-EC"/>
</dbReference>
<protein>
    <recommendedName>
        <fullName evidence="5">acylaminoacyl-peptidase</fullName>
        <ecNumber evidence="5">3.4.19.1</ecNumber>
    </recommendedName>
</protein>
<comment type="subunit">
    <text evidence="4">Homotetramer.</text>
</comment>
<comment type="similarity">
    <text evidence="3">Belongs to the peptidase S9C family.</text>
</comment>
<feature type="domain" description="Peptidase S9 prolyl oligopeptidase catalytic" evidence="8">
    <location>
        <begin position="552"/>
        <end position="767"/>
    </location>
</feature>
<reference evidence="10 11" key="1">
    <citation type="submission" date="2022-03" db="EMBL/GenBank/DDBJ databases">
        <authorList>
            <person name="Macdonald S."/>
            <person name="Ahmed S."/>
            <person name="Newling K."/>
        </authorList>
    </citation>
    <scope>NUCLEOTIDE SEQUENCE [LARGE SCALE GENOMIC DNA]</scope>
</reference>
<evidence type="ECO:0000313" key="10">
    <source>
        <dbReference type="EMBL" id="CAH8319166.1"/>
    </source>
</evidence>
<dbReference type="Pfam" id="PF19283">
    <property type="entry name" value="APEH_N"/>
    <property type="match status" value="1"/>
</dbReference>
<dbReference type="FunFam" id="3.40.50.1820:FF:000146">
    <property type="entry name" value="Acylamino-acid-releasing enzyme"/>
    <property type="match status" value="1"/>
</dbReference>
<dbReference type="GO" id="GO:0005737">
    <property type="term" value="C:cytoplasm"/>
    <property type="evidence" value="ECO:0007669"/>
    <property type="project" value="UniProtKB-SubCell"/>
</dbReference>
<feature type="domain" description="Acylamino-acid-releasing enzyme N-terminal" evidence="9">
    <location>
        <begin position="10"/>
        <end position="487"/>
    </location>
</feature>
<comment type="subcellular location">
    <subcellularLocation>
        <location evidence="2">Cytoplasm</location>
    </subcellularLocation>
</comment>
<dbReference type="PANTHER" id="PTHR42776:SF4">
    <property type="entry name" value="ACYLAMINO-ACID-RELEASING ENZYME"/>
    <property type="match status" value="1"/>
</dbReference>
<dbReference type="Pfam" id="PF00326">
    <property type="entry name" value="Peptidase_S9"/>
    <property type="match status" value="1"/>
</dbReference>
<evidence type="ECO:0000259" key="9">
    <source>
        <dbReference type="Pfam" id="PF19283"/>
    </source>
</evidence>
<sequence length="768" mass="84348">MAFSGIDTVKELHVDLDSATEEEYVTQSKLIKEFISIPSIDKAWIFNSASGGSQAMVAMSQANLLANKKRKFMLSAHISKESSNVNFHWAPFPIEMTGASAFVPSPSGLKLLVVRNPENESSPTKFEIWSSSQLEKEFHIPQKIHGSVYVDGWFEGISWNSDESLVAYVAEEPSLPKPTFDHLGYFKKESSLDKDIGSWKGQGDWEEEWGEAYAGKRQPALFVINVDSGEIEHIKGVPRSISVGQVVWSPYIKGSAQYLVFAGWLGDKRKFGIIYCHNRPCAIYAIKFRDASDEPKNDAKEALPIHNLTKRISSGFSPRFSKDGKHLLFLSAKTAVDSGAHGATESLHKISWPSDGKLSDTTDIVDVIPVVNCPDDGCFPGLYVTGLLSDPWLSDGHTLMMSSYWRSCRVILSLNLLSGELSRASPDDSDYSWSLLALDGDNIVAVSSSPVSVPEIKYGKKVLDPTGKPSWQWSNIQNPIFKCSEKVTSGLSSLQFKIHKVPVSNVSECLTEGAKKPIEAIYVSSSKSKEKGKCDPLVVVVHGGPHSVATCSFSKTLAYLSSIGYSLLIVNYRGSLGFGEDALQSLPGKVGSQDVNDVLSAVDYAVEMGLADPSRITVLGGSHGGFLTTHLIGQAPDKFVAAAARNPVCNLASMVGITDIPDWCFFEAYGDRTHFTEAPSPEDMSRFHQMSPISHISKVKTPTLFLLGTMDLRVPISNGFQYVRALKEKGVETKVLVFPNDNHPLDRPQTDYESFLNIAVWFNKYCKL</sequence>